<reference evidence="1 2" key="1">
    <citation type="submission" date="2023-07" db="EMBL/GenBank/DDBJ databases">
        <title>Genomic Encyclopedia of Type Strains, Phase IV (KMG-IV): sequencing the most valuable type-strain genomes for metagenomic binning, comparative biology and taxonomic classification.</title>
        <authorList>
            <person name="Goeker M."/>
        </authorList>
    </citation>
    <scope>NUCLEOTIDE SEQUENCE [LARGE SCALE GENOMIC DNA]</scope>
    <source>
        <strain evidence="1 2">DSM 9768</strain>
    </source>
</reference>
<evidence type="ECO:0000313" key="1">
    <source>
        <dbReference type="EMBL" id="MDQ0257429.1"/>
    </source>
</evidence>
<comment type="caution">
    <text evidence="1">The sequence shown here is derived from an EMBL/GenBank/DDBJ whole genome shotgun (WGS) entry which is preliminary data.</text>
</comment>
<organism evidence="1 2">
    <name type="scientific">Evansella vedderi</name>
    <dbReference type="NCBI Taxonomy" id="38282"/>
    <lineage>
        <taxon>Bacteria</taxon>
        <taxon>Bacillati</taxon>
        <taxon>Bacillota</taxon>
        <taxon>Bacilli</taxon>
        <taxon>Bacillales</taxon>
        <taxon>Bacillaceae</taxon>
        <taxon>Evansella</taxon>
    </lineage>
</organism>
<proteinExistence type="predicted"/>
<protein>
    <submittedName>
        <fullName evidence="1">Uncharacterized protein</fullName>
    </submittedName>
</protein>
<evidence type="ECO:0000313" key="2">
    <source>
        <dbReference type="Proteomes" id="UP001230005"/>
    </source>
</evidence>
<dbReference type="RefSeq" id="WP_307331111.1">
    <property type="nucleotide sequence ID" value="NZ_JAUSUG010000027.1"/>
</dbReference>
<gene>
    <name evidence="1" type="ORF">J2S74_004887</name>
</gene>
<sequence>MGHRIDPYLMHQFRCKIANPVIACRVYKVLRSCTFHELRSPAGAYGLVDRLAHCCEVRISKETRDYAARWLMNCGVDPANPHHRRAMWELVYG</sequence>
<accession>A0ABU0A1S2</accession>
<dbReference type="EMBL" id="JAUSUG010000027">
    <property type="protein sequence ID" value="MDQ0257429.1"/>
    <property type="molecule type" value="Genomic_DNA"/>
</dbReference>
<dbReference type="Proteomes" id="UP001230005">
    <property type="component" value="Unassembled WGS sequence"/>
</dbReference>
<name>A0ABU0A1S2_9BACI</name>
<keyword evidence="2" id="KW-1185">Reference proteome</keyword>